<keyword evidence="2" id="KW-0732">Signal</keyword>
<dbReference type="HOGENOM" id="CLU_1919427_0_0_1"/>
<reference evidence="3 4" key="1">
    <citation type="journal article" date="2013" name="Nature">
        <title>Insights into bilaterian evolution from three spiralian genomes.</title>
        <authorList>
            <person name="Simakov O."/>
            <person name="Marletaz F."/>
            <person name="Cho S.J."/>
            <person name="Edsinger-Gonzales E."/>
            <person name="Havlak P."/>
            <person name="Hellsten U."/>
            <person name="Kuo D.H."/>
            <person name="Larsson T."/>
            <person name="Lv J."/>
            <person name="Arendt D."/>
            <person name="Savage R."/>
            <person name="Osoegawa K."/>
            <person name="de Jong P."/>
            <person name="Grimwood J."/>
            <person name="Chapman J.A."/>
            <person name="Shapiro H."/>
            <person name="Aerts A."/>
            <person name="Otillar R.P."/>
            <person name="Terry A.Y."/>
            <person name="Boore J.L."/>
            <person name="Grigoriev I.V."/>
            <person name="Lindberg D.R."/>
            <person name="Seaver E.C."/>
            <person name="Weisblat D.A."/>
            <person name="Putnam N.H."/>
            <person name="Rokhsar D.S."/>
        </authorList>
    </citation>
    <scope>NUCLEOTIDE SEQUENCE [LARGE SCALE GENOMIC DNA]</scope>
</reference>
<dbReference type="GeneID" id="20239135"/>
<dbReference type="AlphaFoldDB" id="V4AFJ8"/>
<gene>
    <name evidence="3" type="ORF">LOTGIDRAFT_162803</name>
</gene>
<feature type="signal peptide" evidence="2">
    <location>
        <begin position="1"/>
        <end position="19"/>
    </location>
</feature>
<feature type="compositionally biased region" description="Basic and acidic residues" evidence="1">
    <location>
        <begin position="91"/>
        <end position="107"/>
    </location>
</feature>
<feature type="region of interest" description="Disordered" evidence="1">
    <location>
        <begin position="87"/>
        <end position="107"/>
    </location>
</feature>
<keyword evidence="4" id="KW-1185">Reference proteome</keyword>
<dbReference type="Proteomes" id="UP000030746">
    <property type="component" value="Unassembled WGS sequence"/>
</dbReference>
<evidence type="ECO:0000313" key="4">
    <source>
        <dbReference type="Proteomes" id="UP000030746"/>
    </source>
</evidence>
<proteinExistence type="predicted"/>
<dbReference type="CTD" id="20239135"/>
<feature type="chain" id="PRO_5004718571" evidence="2">
    <location>
        <begin position="20"/>
        <end position="132"/>
    </location>
</feature>
<dbReference type="EMBL" id="KB202124">
    <property type="protein sequence ID" value="ESO92151.1"/>
    <property type="molecule type" value="Genomic_DNA"/>
</dbReference>
<evidence type="ECO:0000256" key="2">
    <source>
        <dbReference type="SAM" id="SignalP"/>
    </source>
</evidence>
<dbReference type="KEGG" id="lgi:LOTGIDRAFT_162803"/>
<name>V4AFJ8_LOTGI</name>
<dbReference type="RefSeq" id="XP_009057078.1">
    <property type="nucleotide sequence ID" value="XM_009058830.1"/>
</dbReference>
<organism evidence="3 4">
    <name type="scientific">Lottia gigantea</name>
    <name type="common">Giant owl limpet</name>
    <dbReference type="NCBI Taxonomy" id="225164"/>
    <lineage>
        <taxon>Eukaryota</taxon>
        <taxon>Metazoa</taxon>
        <taxon>Spiralia</taxon>
        <taxon>Lophotrochozoa</taxon>
        <taxon>Mollusca</taxon>
        <taxon>Gastropoda</taxon>
        <taxon>Patellogastropoda</taxon>
        <taxon>Lottioidea</taxon>
        <taxon>Lottiidae</taxon>
        <taxon>Lottia</taxon>
    </lineage>
</organism>
<protein>
    <submittedName>
        <fullName evidence="3">Uncharacterized protein</fullName>
    </submittedName>
</protein>
<sequence>MKFLISLLLVLSAYTDSSGMIQLRSNGDNTLSCFLCGCGEESVFNMSCKDKNYVIQMEPDGHPMKTGASDSDICPLDYGSRLQPYLLSTSRPREGRKKGEEKGEKKGEEKVLFTLAFSPFSRLSTSRGHRQL</sequence>
<evidence type="ECO:0000256" key="1">
    <source>
        <dbReference type="SAM" id="MobiDB-lite"/>
    </source>
</evidence>
<evidence type="ECO:0000313" key="3">
    <source>
        <dbReference type="EMBL" id="ESO92151.1"/>
    </source>
</evidence>
<accession>V4AFJ8</accession>